<comment type="caution">
    <text evidence="1">The sequence shown here is derived from an EMBL/GenBank/DDBJ whole genome shotgun (WGS) entry which is preliminary data.</text>
</comment>
<evidence type="ECO:0000313" key="2">
    <source>
        <dbReference type="Proteomes" id="UP000772434"/>
    </source>
</evidence>
<name>A0A9P5PD06_9AGAR</name>
<dbReference type="Proteomes" id="UP000772434">
    <property type="component" value="Unassembled WGS sequence"/>
</dbReference>
<reference evidence="1" key="1">
    <citation type="submission" date="2020-11" db="EMBL/GenBank/DDBJ databases">
        <authorList>
            <consortium name="DOE Joint Genome Institute"/>
            <person name="Ahrendt S."/>
            <person name="Riley R."/>
            <person name="Andreopoulos W."/>
            <person name="Labutti K."/>
            <person name="Pangilinan J."/>
            <person name="Ruiz-Duenas F.J."/>
            <person name="Barrasa J.M."/>
            <person name="Sanchez-Garcia M."/>
            <person name="Camarero S."/>
            <person name="Miyauchi S."/>
            <person name="Serrano A."/>
            <person name="Linde D."/>
            <person name="Babiker R."/>
            <person name="Drula E."/>
            <person name="Ayuso-Fernandez I."/>
            <person name="Pacheco R."/>
            <person name="Padilla G."/>
            <person name="Ferreira P."/>
            <person name="Barriuso J."/>
            <person name="Kellner H."/>
            <person name="Castanera R."/>
            <person name="Alfaro M."/>
            <person name="Ramirez L."/>
            <person name="Pisabarro A.G."/>
            <person name="Kuo A."/>
            <person name="Tritt A."/>
            <person name="Lipzen A."/>
            <person name="He G."/>
            <person name="Yan M."/>
            <person name="Ng V."/>
            <person name="Cullen D."/>
            <person name="Martin F."/>
            <person name="Rosso M.-N."/>
            <person name="Henrissat B."/>
            <person name="Hibbett D."/>
            <person name="Martinez A.T."/>
            <person name="Grigoriev I.V."/>
        </authorList>
    </citation>
    <scope>NUCLEOTIDE SEQUENCE</scope>
    <source>
        <strain evidence="1">AH 40177</strain>
    </source>
</reference>
<feature type="non-terminal residue" evidence="1">
    <location>
        <position position="1"/>
    </location>
</feature>
<accession>A0A9P5PD06</accession>
<dbReference type="EMBL" id="JADNRY010000197">
    <property type="protein sequence ID" value="KAF9061583.1"/>
    <property type="molecule type" value="Genomic_DNA"/>
</dbReference>
<keyword evidence="2" id="KW-1185">Reference proteome</keyword>
<dbReference type="OrthoDB" id="3065650at2759"/>
<feature type="non-terminal residue" evidence="1">
    <location>
        <position position="50"/>
    </location>
</feature>
<organism evidence="1 2">
    <name type="scientific">Rhodocollybia butyracea</name>
    <dbReference type="NCBI Taxonomy" id="206335"/>
    <lineage>
        <taxon>Eukaryota</taxon>
        <taxon>Fungi</taxon>
        <taxon>Dikarya</taxon>
        <taxon>Basidiomycota</taxon>
        <taxon>Agaricomycotina</taxon>
        <taxon>Agaricomycetes</taxon>
        <taxon>Agaricomycetidae</taxon>
        <taxon>Agaricales</taxon>
        <taxon>Marasmiineae</taxon>
        <taxon>Omphalotaceae</taxon>
        <taxon>Rhodocollybia</taxon>
    </lineage>
</organism>
<proteinExistence type="predicted"/>
<dbReference type="AlphaFoldDB" id="A0A9P5PD06"/>
<gene>
    <name evidence="1" type="ORF">BDP27DRAFT_1182335</name>
</gene>
<protein>
    <submittedName>
        <fullName evidence="1">Uncharacterized protein</fullName>
    </submittedName>
</protein>
<sequence>VETMYSKGGGKNGKHAAVSKAENIAALSNIGLQLFEHEHGSNFRAITSQT</sequence>
<evidence type="ECO:0000313" key="1">
    <source>
        <dbReference type="EMBL" id="KAF9061583.1"/>
    </source>
</evidence>